<evidence type="ECO:0000313" key="2">
    <source>
        <dbReference type="Proteomes" id="UP000215914"/>
    </source>
</evidence>
<gene>
    <name evidence="1" type="ORF">HanXRQr2_Chr17g0805531</name>
</gene>
<sequence>MRLCIYVCMCEWVFMGNAVMHFARRDFSPIAPAVVVWPGAMGRHGGFRWYIHIPHHYV</sequence>
<dbReference type="Proteomes" id="UP000215914">
    <property type="component" value="Unassembled WGS sequence"/>
</dbReference>
<organism evidence="1 2">
    <name type="scientific">Helianthus annuus</name>
    <name type="common">Common sunflower</name>
    <dbReference type="NCBI Taxonomy" id="4232"/>
    <lineage>
        <taxon>Eukaryota</taxon>
        <taxon>Viridiplantae</taxon>
        <taxon>Streptophyta</taxon>
        <taxon>Embryophyta</taxon>
        <taxon>Tracheophyta</taxon>
        <taxon>Spermatophyta</taxon>
        <taxon>Magnoliopsida</taxon>
        <taxon>eudicotyledons</taxon>
        <taxon>Gunneridae</taxon>
        <taxon>Pentapetalae</taxon>
        <taxon>asterids</taxon>
        <taxon>campanulids</taxon>
        <taxon>Asterales</taxon>
        <taxon>Asteraceae</taxon>
        <taxon>Asteroideae</taxon>
        <taxon>Heliantheae alliance</taxon>
        <taxon>Heliantheae</taxon>
        <taxon>Helianthus</taxon>
    </lineage>
</organism>
<evidence type="ECO:0000313" key="1">
    <source>
        <dbReference type="EMBL" id="KAF5755682.1"/>
    </source>
</evidence>
<comment type="caution">
    <text evidence="1">The sequence shown here is derived from an EMBL/GenBank/DDBJ whole genome shotgun (WGS) entry which is preliminary data.</text>
</comment>
<reference evidence="1" key="2">
    <citation type="submission" date="2020-06" db="EMBL/GenBank/DDBJ databases">
        <title>Helianthus annuus Genome sequencing and assembly Release 2.</title>
        <authorList>
            <person name="Gouzy J."/>
            <person name="Langlade N."/>
            <person name="Munos S."/>
        </authorList>
    </citation>
    <scope>NUCLEOTIDE SEQUENCE</scope>
    <source>
        <tissue evidence="1">Leaves</tissue>
    </source>
</reference>
<accession>A0A9K3GTZ7</accession>
<dbReference type="Gramene" id="mRNA:HanXRQr2_Chr17g0805531">
    <property type="protein sequence ID" value="CDS:HanXRQr2_Chr17g0805531.1"/>
    <property type="gene ID" value="HanXRQr2_Chr17g0805531"/>
</dbReference>
<reference evidence="1" key="1">
    <citation type="journal article" date="2017" name="Nature">
        <title>The sunflower genome provides insights into oil metabolism, flowering and Asterid evolution.</title>
        <authorList>
            <person name="Badouin H."/>
            <person name="Gouzy J."/>
            <person name="Grassa C.J."/>
            <person name="Murat F."/>
            <person name="Staton S.E."/>
            <person name="Cottret L."/>
            <person name="Lelandais-Briere C."/>
            <person name="Owens G.L."/>
            <person name="Carrere S."/>
            <person name="Mayjonade B."/>
            <person name="Legrand L."/>
            <person name="Gill N."/>
            <person name="Kane N.C."/>
            <person name="Bowers J.E."/>
            <person name="Hubner S."/>
            <person name="Bellec A."/>
            <person name="Berard A."/>
            <person name="Berges H."/>
            <person name="Blanchet N."/>
            <person name="Boniface M.C."/>
            <person name="Brunel D."/>
            <person name="Catrice O."/>
            <person name="Chaidir N."/>
            <person name="Claudel C."/>
            <person name="Donnadieu C."/>
            <person name="Faraut T."/>
            <person name="Fievet G."/>
            <person name="Helmstetter N."/>
            <person name="King M."/>
            <person name="Knapp S.J."/>
            <person name="Lai Z."/>
            <person name="Le Paslier M.C."/>
            <person name="Lippi Y."/>
            <person name="Lorenzon L."/>
            <person name="Mandel J.R."/>
            <person name="Marage G."/>
            <person name="Marchand G."/>
            <person name="Marquand E."/>
            <person name="Bret-Mestries E."/>
            <person name="Morien E."/>
            <person name="Nambeesan S."/>
            <person name="Nguyen T."/>
            <person name="Pegot-Espagnet P."/>
            <person name="Pouilly N."/>
            <person name="Raftis F."/>
            <person name="Sallet E."/>
            <person name="Schiex T."/>
            <person name="Thomas J."/>
            <person name="Vandecasteele C."/>
            <person name="Vares D."/>
            <person name="Vear F."/>
            <person name="Vautrin S."/>
            <person name="Crespi M."/>
            <person name="Mangin B."/>
            <person name="Burke J.M."/>
            <person name="Salse J."/>
            <person name="Munos S."/>
            <person name="Vincourt P."/>
            <person name="Rieseberg L.H."/>
            <person name="Langlade N.B."/>
        </authorList>
    </citation>
    <scope>NUCLEOTIDE SEQUENCE</scope>
    <source>
        <tissue evidence="1">Leaves</tissue>
    </source>
</reference>
<dbReference type="AlphaFoldDB" id="A0A9K3GTZ7"/>
<proteinExistence type="predicted"/>
<name>A0A9K3GTZ7_HELAN</name>
<dbReference type="EMBL" id="MNCJ02000332">
    <property type="protein sequence ID" value="KAF5755682.1"/>
    <property type="molecule type" value="Genomic_DNA"/>
</dbReference>
<keyword evidence="2" id="KW-1185">Reference proteome</keyword>
<protein>
    <submittedName>
        <fullName evidence="1">Uncharacterized protein</fullName>
    </submittedName>
</protein>